<gene>
    <name evidence="2" type="ORF">FLACOL_01794</name>
</gene>
<proteinExistence type="predicted"/>
<dbReference type="AlphaFoldDB" id="A0A2N9PBR5"/>
<accession>A0A2N9PBR5</accession>
<sequence>MEPTNEECYYAHKDTEIGACFSKDFTQGYGPEQYLLRNAIKGKYQIKTNYFGETKLTETDPDTVLVEIYMKDKTGKIVRKLQTIQLGKVKEHQNLAEITID</sequence>
<dbReference type="RefSeq" id="WP_146105932.1">
    <property type="nucleotide sequence ID" value="NZ_OLKH01000102.1"/>
</dbReference>
<name>A0A2N9PBR5_9FLAO</name>
<dbReference type="InterPro" id="IPR019220">
    <property type="entry name" value="DUF2135"/>
</dbReference>
<dbReference type="EMBL" id="OLKH01000102">
    <property type="protein sequence ID" value="SPE77786.1"/>
    <property type="molecule type" value="Genomic_DNA"/>
</dbReference>
<dbReference type="Pfam" id="PF09906">
    <property type="entry name" value="DUF2135"/>
    <property type="match status" value="1"/>
</dbReference>
<evidence type="ECO:0000313" key="3">
    <source>
        <dbReference type="Proteomes" id="UP000238180"/>
    </source>
</evidence>
<organism evidence="2 3">
    <name type="scientific">Flavobacterium columnare</name>
    <dbReference type="NCBI Taxonomy" id="996"/>
    <lineage>
        <taxon>Bacteria</taxon>
        <taxon>Pseudomonadati</taxon>
        <taxon>Bacteroidota</taxon>
        <taxon>Flavobacteriia</taxon>
        <taxon>Flavobacteriales</taxon>
        <taxon>Flavobacteriaceae</taxon>
        <taxon>Flavobacterium</taxon>
    </lineage>
</organism>
<evidence type="ECO:0000313" key="2">
    <source>
        <dbReference type="EMBL" id="SPE77786.1"/>
    </source>
</evidence>
<feature type="domain" description="DUF2135" evidence="1">
    <location>
        <begin position="39"/>
        <end position="70"/>
    </location>
</feature>
<evidence type="ECO:0000259" key="1">
    <source>
        <dbReference type="Pfam" id="PF09906"/>
    </source>
</evidence>
<protein>
    <recommendedName>
        <fullName evidence="1">DUF2135 domain-containing protein</fullName>
    </recommendedName>
</protein>
<dbReference type="Proteomes" id="UP000238180">
    <property type="component" value="Unassembled WGS sequence"/>
</dbReference>
<reference evidence="2 3" key="1">
    <citation type="submission" date="2018-02" db="EMBL/GenBank/DDBJ databases">
        <authorList>
            <person name="Cohen D.B."/>
            <person name="Kent A.D."/>
        </authorList>
    </citation>
    <scope>NUCLEOTIDE SEQUENCE [LARGE SCALE GENOMIC DNA]</scope>
    <source>
        <strain evidence="2">CIP109753</strain>
    </source>
</reference>